<protein>
    <recommendedName>
        <fullName evidence="3">Thioesterase domain-containing protein</fullName>
    </recommendedName>
</protein>
<dbReference type="InterPro" id="IPR029069">
    <property type="entry name" value="HotDog_dom_sf"/>
</dbReference>
<proteinExistence type="inferred from homology"/>
<dbReference type="InterPro" id="IPR050563">
    <property type="entry name" value="4-hydroxybenzoyl-CoA_TE"/>
</dbReference>
<evidence type="ECO:0000259" key="3">
    <source>
        <dbReference type="Pfam" id="PF03061"/>
    </source>
</evidence>
<dbReference type="HOGENOM" id="CLU_101141_0_2_1"/>
<sequence length="164" mass="18562">MASLGLDLASKRQRKRTDYGYHLEYRLRWNDNDIFGHVNNPNYGVLSDSIINEYMIRECGYTVAKHPQAAIIANTYFDYFGSVSYPDVVDCGLRIVKLGRASVMYEVGVFRRGEDDVKAVGGSTHVFVEQVDGNLGRPVKGGMPEEMRLGYQRLIDMANSRSRL</sequence>
<evidence type="ECO:0000256" key="1">
    <source>
        <dbReference type="ARBA" id="ARBA00005953"/>
    </source>
</evidence>
<feature type="domain" description="Thioesterase" evidence="3">
    <location>
        <begin position="35"/>
        <end position="115"/>
    </location>
</feature>
<dbReference type="Pfam" id="PF03061">
    <property type="entry name" value="4HBT"/>
    <property type="match status" value="1"/>
</dbReference>
<dbReference type="CDD" id="cd00586">
    <property type="entry name" value="4HBT"/>
    <property type="match status" value="1"/>
</dbReference>
<comment type="similarity">
    <text evidence="1">Belongs to the 4-hydroxybenzoyl-CoA thioesterase family.</text>
</comment>
<keyword evidence="2" id="KW-0378">Hydrolase</keyword>
<keyword evidence="5" id="KW-1185">Reference proteome</keyword>
<evidence type="ECO:0000313" key="4">
    <source>
        <dbReference type="EMBL" id="KIW79431.1"/>
    </source>
</evidence>
<dbReference type="EMBL" id="KN846972">
    <property type="protein sequence ID" value="KIW79431.1"/>
    <property type="molecule type" value="Genomic_DNA"/>
</dbReference>
<dbReference type="STRING" id="1442368.A0A0D2DNV5"/>
<dbReference type="OrthoDB" id="2420454at2759"/>
<dbReference type="PANTHER" id="PTHR31793:SF27">
    <property type="entry name" value="NOVEL THIOESTERASE SUPERFAMILY DOMAIN AND SAPOSIN A-TYPE DOMAIN CONTAINING PROTEIN (0610012H03RIK)"/>
    <property type="match status" value="1"/>
</dbReference>
<evidence type="ECO:0000313" key="5">
    <source>
        <dbReference type="Proteomes" id="UP000053029"/>
    </source>
</evidence>
<name>A0A0D2DNV5_9EURO</name>
<dbReference type="InterPro" id="IPR006683">
    <property type="entry name" value="Thioestr_dom"/>
</dbReference>
<reference evidence="4 5" key="1">
    <citation type="submission" date="2015-01" db="EMBL/GenBank/DDBJ databases">
        <title>The Genome Sequence of Fonsecaea pedrosoi CBS 271.37.</title>
        <authorList>
            <consortium name="The Broad Institute Genomics Platform"/>
            <person name="Cuomo C."/>
            <person name="de Hoog S."/>
            <person name="Gorbushina A."/>
            <person name="Stielow B."/>
            <person name="Teixiera M."/>
            <person name="Abouelleil A."/>
            <person name="Chapman S.B."/>
            <person name="Priest M."/>
            <person name="Young S.K."/>
            <person name="Wortman J."/>
            <person name="Nusbaum C."/>
            <person name="Birren B."/>
        </authorList>
    </citation>
    <scope>NUCLEOTIDE SEQUENCE [LARGE SCALE GENOMIC DNA]</scope>
    <source>
        <strain evidence="4 5">CBS 271.37</strain>
    </source>
</reference>
<dbReference type="GO" id="GO:0047617">
    <property type="term" value="F:fatty acyl-CoA hydrolase activity"/>
    <property type="evidence" value="ECO:0007669"/>
    <property type="project" value="TreeGrafter"/>
</dbReference>
<accession>A0A0D2DNV5</accession>
<dbReference type="RefSeq" id="XP_013283239.1">
    <property type="nucleotide sequence ID" value="XM_013427785.1"/>
</dbReference>
<gene>
    <name evidence="4" type="ORF">Z517_06043</name>
</gene>
<dbReference type="Gene3D" id="3.10.129.10">
    <property type="entry name" value="Hotdog Thioesterase"/>
    <property type="match status" value="1"/>
</dbReference>
<dbReference type="SUPFAM" id="SSF54637">
    <property type="entry name" value="Thioesterase/thiol ester dehydrase-isomerase"/>
    <property type="match status" value="1"/>
</dbReference>
<dbReference type="VEuPathDB" id="FungiDB:Z517_06043"/>
<dbReference type="PANTHER" id="PTHR31793">
    <property type="entry name" value="4-HYDROXYBENZOYL-COA THIOESTERASE FAMILY MEMBER"/>
    <property type="match status" value="1"/>
</dbReference>
<organism evidence="4 5">
    <name type="scientific">Fonsecaea pedrosoi CBS 271.37</name>
    <dbReference type="NCBI Taxonomy" id="1442368"/>
    <lineage>
        <taxon>Eukaryota</taxon>
        <taxon>Fungi</taxon>
        <taxon>Dikarya</taxon>
        <taxon>Ascomycota</taxon>
        <taxon>Pezizomycotina</taxon>
        <taxon>Eurotiomycetes</taxon>
        <taxon>Chaetothyriomycetidae</taxon>
        <taxon>Chaetothyriales</taxon>
        <taxon>Herpotrichiellaceae</taxon>
        <taxon>Fonsecaea</taxon>
    </lineage>
</organism>
<evidence type="ECO:0000256" key="2">
    <source>
        <dbReference type="ARBA" id="ARBA00022801"/>
    </source>
</evidence>
<dbReference type="Proteomes" id="UP000053029">
    <property type="component" value="Unassembled WGS sequence"/>
</dbReference>
<dbReference type="GeneID" id="25305533"/>
<dbReference type="AlphaFoldDB" id="A0A0D2DNV5"/>